<evidence type="ECO:0000256" key="2">
    <source>
        <dbReference type="ARBA" id="ARBA00022597"/>
    </source>
</evidence>
<keyword evidence="3" id="KW-0808">Transferase</keyword>
<evidence type="ECO:0000256" key="1">
    <source>
        <dbReference type="ARBA" id="ARBA00022448"/>
    </source>
</evidence>
<dbReference type="Proteomes" id="UP000186705">
    <property type="component" value="Unassembled WGS sequence"/>
</dbReference>
<proteinExistence type="predicted"/>
<evidence type="ECO:0000313" key="7">
    <source>
        <dbReference type="Proteomes" id="UP000186705"/>
    </source>
</evidence>
<dbReference type="Gene3D" id="1.20.58.80">
    <property type="entry name" value="Phosphotransferase system, lactose/cellobiose-type IIA subunit"/>
    <property type="match status" value="1"/>
</dbReference>
<protein>
    <recommendedName>
        <fullName evidence="8">PTS lactose/cellobiose transporter subunit IIA</fullName>
    </recommendedName>
</protein>
<comment type="caution">
    <text evidence="6">The sequence shown here is derived from an EMBL/GenBank/DDBJ whole genome shotgun (WGS) entry which is preliminary data.</text>
</comment>
<gene>
    <name evidence="6" type="ORF">BO225_03800</name>
</gene>
<dbReference type="EMBL" id="MPKA01000055">
    <property type="protein sequence ID" value="OLU47031.1"/>
    <property type="molecule type" value="Genomic_DNA"/>
</dbReference>
<keyword evidence="4" id="KW-0598">Phosphotransferase system</keyword>
<dbReference type="PROSITE" id="PS51095">
    <property type="entry name" value="PTS_EIIA_TYPE_3"/>
    <property type="match status" value="1"/>
</dbReference>
<dbReference type="GO" id="GO:0009401">
    <property type="term" value="P:phosphoenolpyruvate-dependent sugar phosphotransferase system"/>
    <property type="evidence" value="ECO:0007669"/>
    <property type="project" value="UniProtKB-KW"/>
</dbReference>
<dbReference type="Pfam" id="PF02255">
    <property type="entry name" value="PTS_IIA"/>
    <property type="match status" value="1"/>
</dbReference>
<dbReference type="OrthoDB" id="389577at2"/>
<organism evidence="6 7">
    <name type="scientific">Dubosiella newyorkensis</name>
    <dbReference type="NCBI Taxonomy" id="1862672"/>
    <lineage>
        <taxon>Bacteria</taxon>
        <taxon>Bacillati</taxon>
        <taxon>Bacillota</taxon>
        <taxon>Erysipelotrichia</taxon>
        <taxon>Erysipelotrichales</taxon>
        <taxon>Erysipelotrichaceae</taxon>
        <taxon>Dubosiella</taxon>
    </lineage>
</organism>
<feature type="modified residue" description="Phosphohistidine; by HPr" evidence="5">
    <location>
        <position position="76"/>
    </location>
</feature>
<accession>A0A1U7NNW1</accession>
<dbReference type="PANTHER" id="PTHR34382:SF7">
    <property type="entry name" value="PTS SYSTEM N,N'-DIACETYLCHITOBIOSE-SPECIFIC EIIA COMPONENT"/>
    <property type="match status" value="1"/>
</dbReference>
<evidence type="ECO:0008006" key="8">
    <source>
        <dbReference type="Google" id="ProtNLM"/>
    </source>
</evidence>
<dbReference type="GO" id="GO:0016740">
    <property type="term" value="F:transferase activity"/>
    <property type="evidence" value="ECO:0007669"/>
    <property type="project" value="UniProtKB-KW"/>
</dbReference>
<dbReference type="SUPFAM" id="SSF46973">
    <property type="entry name" value="Enzyme IIa from lactose specific PTS, IIa-lac"/>
    <property type="match status" value="1"/>
</dbReference>
<evidence type="ECO:0000256" key="3">
    <source>
        <dbReference type="ARBA" id="ARBA00022679"/>
    </source>
</evidence>
<keyword evidence="2" id="KW-0762">Sugar transport</keyword>
<evidence type="ECO:0000256" key="5">
    <source>
        <dbReference type="PROSITE-ProRule" id="PRU00418"/>
    </source>
</evidence>
<evidence type="ECO:0000256" key="4">
    <source>
        <dbReference type="ARBA" id="ARBA00022683"/>
    </source>
</evidence>
<dbReference type="AlphaFoldDB" id="A0A1U7NNW1"/>
<dbReference type="RefSeq" id="WP_076340955.1">
    <property type="nucleotide sequence ID" value="NZ_CAJTMI010000021.1"/>
</dbReference>
<dbReference type="STRING" id="1862672.BO225_03800"/>
<sequence length="106" mass="12008">MDTKLDMMSFSILRNARRAKNLAYKALKQMKAGNLDEARELIAQSDEATIEAQKAESDLLDFVQGNEKEVETWVEHSQDHLMSSLIATETVKEMIEMYEGNLAVQA</sequence>
<keyword evidence="1" id="KW-0813">Transport</keyword>
<dbReference type="InterPro" id="IPR036542">
    <property type="entry name" value="PTS_IIA_lac/cel_sf"/>
</dbReference>
<keyword evidence="7" id="KW-1185">Reference proteome</keyword>
<name>A0A1U7NNW1_9FIRM</name>
<dbReference type="PANTHER" id="PTHR34382">
    <property type="entry name" value="PTS SYSTEM N,N'-DIACETYLCHITOBIOSE-SPECIFIC EIIA COMPONENT"/>
    <property type="match status" value="1"/>
</dbReference>
<dbReference type="GeneID" id="78275072"/>
<reference evidence="6 7" key="1">
    <citation type="submission" date="2016-11" db="EMBL/GenBank/DDBJ databases">
        <title>Description of two novel members of the family Erysipelotrichaceae: Ileibacterium lipovorans gen. nov., sp. nov. and Dubosiella newyorkensis, gen. nov., sp. nov.</title>
        <authorList>
            <person name="Cox L.M."/>
            <person name="Sohn J."/>
            <person name="Tyrrell K.L."/>
            <person name="Citron D.M."/>
            <person name="Lawson P.A."/>
            <person name="Patel N.B."/>
            <person name="Iizumi T."/>
            <person name="Perez-Perez G.I."/>
            <person name="Goldstein E.J."/>
            <person name="Blaser M.J."/>
        </authorList>
    </citation>
    <scope>NUCLEOTIDE SEQUENCE [LARGE SCALE GENOMIC DNA]</scope>
    <source>
        <strain evidence="6 7">NYU-BL-A4</strain>
    </source>
</reference>
<dbReference type="InterPro" id="IPR003188">
    <property type="entry name" value="PTS_IIA_lac/cel"/>
</dbReference>
<evidence type="ECO:0000313" key="6">
    <source>
        <dbReference type="EMBL" id="OLU47031.1"/>
    </source>
</evidence>